<keyword evidence="15" id="KW-1185">Reference proteome</keyword>
<feature type="transmembrane region" description="Helical" evidence="12">
    <location>
        <begin position="163"/>
        <end position="191"/>
    </location>
</feature>
<feature type="transmembrane region" description="Helical" evidence="12">
    <location>
        <begin position="102"/>
        <end position="122"/>
    </location>
</feature>
<dbReference type="GO" id="GO:0006508">
    <property type="term" value="P:proteolysis"/>
    <property type="evidence" value="ECO:0007669"/>
    <property type="project" value="UniProtKB-KW"/>
</dbReference>
<evidence type="ECO:0000256" key="12">
    <source>
        <dbReference type="SAM" id="Phobius"/>
    </source>
</evidence>
<dbReference type="OrthoDB" id="9781963at2"/>
<dbReference type="PANTHER" id="PTHR39188:SF3">
    <property type="entry name" value="STAGE IV SPORULATION PROTEIN FB"/>
    <property type="match status" value="1"/>
</dbReference>
<sequence length="348" mass="39026">MNWLVGIGAIILSFGKTILPLLKFGKFGGTLLTMGLSVWAYAMLYSWQFSIGLVLMIFIHEMGHVLAAKQKGLPASAPAFIPFVGALIMLKKNPQDAETEAYIAYGGPLLGTIGALSSFALGYWLQNDLFYAIALIGFALNLFNLIPIHPLDGGRIVVAVTRWLWGLGLILGLILIFYLQSWILAIVYLFFVYDLWTRLRQENKTVDVEIDVDVSADLFEQEGVLIPGETHRRTLNYDYYCDLHTKLHILQVKYPGIGTIYRLEGMNHGVMGVELIRTTHPTVENPNINMVLKLTVIPEQRLTQDKFYYQVPLKKRWIYGIAYLGLAAVLGIMMFVTSTLIQHPTIGG</sequence>
<evidence type="ECO:0000256" key="10">
    <source>
        <dbReference type="ARBA" id="ARBA00023049"/>
    </source>
</evidence>
<protein>
    <submittedName>
        <fullName evidence="14">Zn-dependent protease (Includes SpoIVFB)</fullName>
    </submittedName>
</protein>
<dbReference type="AlphaFoldDB" id="A0A1M5A783"/>
<evidence type="ECO:0000256" key="1">
    <source>
        <dbReference type="ARBA" id="ARBA00001947"/>
    </source>
</evidence>
<dbReference type="CDD" id="cd06160">
    <property type="entry name" value="S2P-M50_like_2"/>
    <property type="match status" value="1"/>
</dbReference>
<gene>
    <name evidence="14" type="ORF">SAMN05444392_11251</name>
</gene>
<evidence type="ECO:0000256" key="7">
    <source>
        <dbReference type="ARBA" id="ARBA00022801"/>
    </source>
</evidence>
<keyword evidence="10" id="KW-0482">Metalloprotease</keyword>
<keyword evidence="6" id="KW-0479">Metal-binding</keyword>
<dbReference type="GO" id="GO:0008237">
    <property type="term" value="F:metallopeptidase activity"/>
    <property type="evidence" value="ECO:0007669"/>
    <property type="project" value="UniProtKB-KW"/>
</dbReference>
<name>A0A1M5A783_9BACL</name>
<accession>A0A1M5A783</accession>
<evidence type="ECO:0000256" key="6">
    <source>
        <dbReference type="ARBA" id="ARBA00022723"/>
    </source>
</evidence>
<feature type="transmembrane region" description="Helical" evidence="12">
    <location>
        <begin position="39"/>
        <end position="60"/>
    </location>
</feature>
<comment type="subcellular location">
    <subcellularLocation>
        <location evidence="2">Membrane</location>
        <topology evidence="2">Multi-pass membrane protein</topology>
    </subcellularLocation>
</comment>
<dbReference type="GO" id="GO:0016020">
    <property type="term" value="C:membrane"/>
    <property type="evidence" value="ECO:0007669"/>
    <property type="project" value="UniProtKB-SubCell"/>
</dbReference>
<dbReference type="PANTHER" id="PTHR39188">
    <property type="entry name" value="MEMBRANE-ASSOCIATED ZINC METALLOPROTEASE M50B"/>
    <property type="match status" value="1"/>
</dbReference>
<feature type="domain" description="Peptidase M50" evidence="13">
    <location>
        <begin position="49"/>
        <end position="124"/>
    </location>
</feature>
<evidence type="ECO:0000313" key="15">
    <source>
        <dbReference type="Proteomes" id="UP000184476"/>
    </source>
</evidence>
<keyword evidence="4 14" id="KW-0645">Protease</keyword>
<dbReference type="RefSeq" id="WP_084731669.1">
    <property type="nucleotide sequence ID" value="NZ_FQVL01000012.1"/>
</dbReference>
<evidence type="ECO:0000256" key="11">
    <source>
        <dbReference type="ARBA" id="ARBA00023136"/>
    </source>
</evidence>
<comment type="cofactor">
    <cofactor evidence="1">
        <name>Zn(2+)</name>
        <dbReference type="ChEBI" id="CHEBI:29105"/>
    </cofactor>
</comment>
<evidence type="ECO:0000256" key="4">
    <source>
        <dbReference type="ARBA" id="ARBA00022670"/>
    </source>
</evidence>
<keyword evidence="7" id="KW-0378">Hydrolase</keyword>
<feature type="domain" description="Peptidase M50" evidence="13">
    <location>
        <begin position="128"/>
        <end position="162"/>
    </location>
</feature>
<reference evidence="14 15" key="1">
    <citation type="submission" date="2016-11" db="EMBL/GenBank/DDBJ databases">
        <authorList>
            <person name="Jaros S."/>
            <person name="Januszkiewicz K."/>
            <person name="Wedrychowicz H."/>
        </authorList>
    </citation>
    <scope>NUCLEOTIDE SEQUENCE [LARGE SCALE GENOMIC DNA]</scope>
    <source>
        <strain evidence="14 15">DSM 44666</strain>
    </source>
</reference>
<feature type="transmembrane region" description="Helical" evidence="12">
    <location>
        <begin position="317"/>
        <end position="341"/>
    </location>
</feature>
<evidence type="ECO:0000256" key="8">
    <source>
        <dbReference type="ARBA" id="ARBA00022833"/>
    </source>
</evidence>
<dbReference type="InterPro" id="IPR008915">
    <property type="entry name" value="Peptidase_M50"/>
</dbReference>
<evidence type="ECO:0000256" key="9">
    <source>
        <dbReference type="ARBA" id="ARBA00022989"/>
    </source>
</evidence>
<dbReference type="EMBL" id="FQVL01000012">
    <property type="protein sequence ID" value="SHF25997.1"/>
    <property type="molecule type" value="Genomic_DNA"/>
</dbReference>
<dbReference type="GO" id="GO:0046872">
    <property type="term" value="F:metal ion binding"/>
    <property type="evidence" value="ECO:0007669"/>
    <property type="project" value="UniProtKB-KW"/>
</dbReference>
<evidence type="ECO:0000256" key="2">
    <source>
        <dbReference type="ARBA" id="ARBA00004141"/>
    </source>
</evidence>
<keyword evidence="9 12" id="KW-1133">Transmembrane helix</keyword>
<comment type="similarity">
    <text evidence="3">Belongs to the peptidase M50B family.</text>
</comment>
<keyword evidence="8" id="KW-0862">Zinc</keyword>
<evidence type="ECO:0000313" key="14">
    <source>
        <dbReference type="EMBL" id="SHF25997.1"/>
    </source>
</evidence>
<proteinExistence type="inferred from homology"/>
<keyword evidence="5 12" id="KW-0812">Transmembrane</keyword>
<evidence type="ECO:0000259" key="13">
    <source>
        <dbReference type="Pfam" id="PF02163"/>
    </source>
</evidence>
<dbReference type="STRING" id="112248.SAMN05444392_11251"/>
<feature type="transmembrane region" description="Helical" evidence="12">
    <location>
        <begin position="72"/>
        <end position="90"/>
    </location>
</feature>
<feature type="transmembrane region" description="Helical" evidence="12">
    <location>
        <begin position="129"/>
        <end position="151"/>
    </location>
</feature>
<dbReference type="Pfam" id="PF02163">
    <property type="entry name" value="Peptidase_M50"/>
    <property type="match status" value="2"/>
</dbReference>
<evidence type="ECO:0000256" key="3">
    <source>
        <dbReference type="ARBA" id="ARBA00007931"/>
    </source>
</evidence>
<evidence type="ECO:0000256" key="5">
    <source>
        <dbReference type="ARBA" id="ARBA00022692"/>
    </source>
</evidence>
<keyword evidence="11 12" id="KW-0472">Membrane</keyword>
<organism evidence="14 15">
    <name type="scientific">Seinonella peptonophila</name>
    <dbReference type="NCBI Taxonomy" id="112248"/>
    <lineage>
        <taxon>Bacteria</taxon>
        <taxon>Bacillati</taxon>
        <taxon>Bacillota</taxon>
        <taxon>Bacilli</taxon>
        <taxon>Bacillales</taxon>
        <taxon>Thermoactinomycetaceae</taxon>
        <taxon>Seinonella</taxon>
    </lineage>
</organism>
<dbReference type="Proteomes" id="UP000184476">
    <property type="component" value="Unassembled WGS sequence"/>
</dbReference>